<dbReference type="Proteomes" id="UP001152607">
    <property type="component" value="Unassembled WGS sequence"/>
</dbReference>
<dbReference type="InterPro" id="IPR029068">
    <property type="entry name" value="Glyas_Bleomycin-R_OHBP_Dase"/>
</dbReference>
<evidence type="ECO:0000313" key="2">
    <source>
        <dbReference type="Proteomes" id="UP001152607"/>
    </source>
</evidence>
<gene>
    <name evidence="1" type="ORF">PDIGIT_LOCUS4864</name>
</gene>
<organism evidence="1 2">
    <name type="scientific">Periconia digitata</name>
    <dbReference type="NCBI Taxonomy" id="1303443"/>
    <lineage>
        <taxon>Eukaryota</taxon>
        <taxon>Fungi</taxon>
        <taxon>Dikarya</taxon>
        <taxon>Ascomycota</taxon>
        <taxon>Pezizomycotina</taxon>
        <taxon>Dothideomycetes</taxon>
        <taxon>Pleosporomycetidae</taxon>
        <taxon>Pleosporales</taxon>
        <taxon>Massarineae</taxon>
        <taxon>Periconiaceae</taxon>
        <taxon>Periconia</taxon>
    </lineage>
</organism>
<evidence type="ECO:0000313" key="1">
    <source>
        <dbReference type="EMBL" id="CAI6331835.1"/>
    </source>
</evidence>
<name>A0A9W4U923_9PLEO</name>
<proteinExistence type="predicted"/>
<sequence>MLKTATEGSKTAAATTPTRLRQIALVTDDLEKARRQLTYVIGTEIIYEDPEVAQWGLKNILVPLGGDIIEVVSPFKSDTTAGRLLQKRGEGGYMIIMQTYDAAHRRDMIRSRNLAKVIWEYNHGDGLAVQYHPKAAKGGTMVEIDSHSVTAQNPTPLQTRFSPWHACGTDYKRYSSFMKRYSHLSLQGCVLRVSPGDLAQEDALRQWGEVFGVARSGDALAFTNARLRFIAGEEGENEGLVSVTVGVRDKGKLRDILDRAREEGVCRDGVVNICGVKWLFVLTDPEEETSRL</sequence>
<evidence type="ECO:0008006" key="3">
    <source>
        <dbReference type="Google" id="ProtNLM"/>
    </source>
</evidence>
<keyword evidence="2" id="KW-1185">Reference proteome</keyword>
<dbReference type="Gene3D" id="3.10.180.10">
    <property type="entry name" value="2,3-Dihydroxybiphenyl 1,2-Dioxygenase, domain 1"/>
    <property type="match status" value="1"/>
</dbReference>
<reference evidence="1" key="1">
    <citation type="submission" date="2023-01" db="EMBL/GenBank/DDBJ databases">
        <authorList>
            <person name="Van Ghelder C."/>
            <person name="Rancurel C."/>
        </authorList>
    </citation>
    <scope>NUCLEOTIDE SEQUENCE</scope>
    <source>
        <strain evidence="1">CNCM I-4278</strain>
    </source>
</reference>
<dbReference type="OrthoDB" id="4179687at2759"/>
<accession>A0A9W4U923</accession>
<dbReference type="EMBL" id="CAOQHR010000003">
    <property type="protein sequence ID" value="CAI6331835.1"/>
    <property type="molecule type" value="Genomic_DNA"/>
</dbReference>
<dbReference type="SUPFAM" id="SSF54593">
    <property type="entry name" value="Glyoxalase/Bleomycin resistance protein/Dihydroxybiphenyl dioxygenase"/>
    <property type="match status" value="1"/>
</dbReference>
<protein>
    <recommendedName>
        <fullName evidence="3">Glyoxalase-like domain-containing protein</fullName>
    </recommendedName>
</protein>
<comment type="caution">
    <text evidence="1">The sequence shown here is derived from an EMBL/GenBank/DDBJ whole genome shotgun (WGS) entry which is preliminary data.</text>
</comment>
<dbReference type="AlphaFoldDB" id="A0A9W4U923"/>